<evidence type="ECO:0000313" key="1">
    <source>
        <dbReference type="EMBL" id="KAK3804393.1"/>
    </source>
</evidence>
<sequence>MYLSGAPPHLYNGRPRSGFGPGESFEWLGQIEGQLPGSDTSRSLSSASVGTLLYPVMLSFPSSDSIHITVLLHSLHRPLLALFKPVFLSGRQTVSSGQFRSSAQHPSFPIHS</sequence>
<name>A0AAE1BE15_9GAST</name>
<protein>
    <submittedName>
        <fullName evidence="1">Uncharacterized protein</fullName>
    </submittedName>
</protein>
<evidence type="ECO:0000313" key="2">
    <source>
        <dbReference type="Proteomes" id="UP001283361"/>
    </source>
</evidence>
<gene>
    <name evidence="1" type="ORF">RRG08_059363</name>
</gene>
<dbReference type="Proteomes" id="UP001283361">
    <property type="component" value="Unassembled WGS sequence"/>
</dbReference>
<accession>A0AAE1BE15</accession>
<reference evidence="1" key="1">
    <citation type="journal article" date="2023" name="G3 (Bethesda)">
        <title>A reference genome for the long-term kleptoplast-retaining sea slug Elysia crispata morphotype clarki.</title>
        <authorList>
            <person name="Eastman K.E."/>
            <person name="Pendleton A.L."/>
            <person name="Shaikh M.A."/>
            <person name="Suttiyut T."/>
            <person name="Ogas R."/>
            <person name="Tomko P."/>
            <person name="Gavelis G."/>
            <person name="Widhalm J.R."/>
            <person name="Wisecaver J.H."/>
        </authorList>
    </citation>
    <scope>NUCLEOTIDE SEQUENCE</scope>
    <source>
        <strain evidence="1">ECLA1</strain>
    </source>
</reference>
<organism evidence="1 2">
    <name type="scientific">Elysia crispata</name>
    <name type="common">lettuce slug</name>
    <dbReference type="NCBI Taxonomy" id="231223"/>
    <lineage>
        <taxon>Eukaryota</taxon>
        <taxon>Metazoa</taxon>
        <taxon>Spiralia</taxon>
        <taxon>Lophotrochozoa</taxon>
        <taxon>Mollusca</taxon>
        <taxon>Gastropoda</taxon>
        <taxon>Heterobranchia</taxon>
        <taxon>Euthyneura</taxon>
        <taxon>Panpulmonata</taxon>
        <taxon>Sacoglossa</taxon>
        <taxon>Placobranchoidea</taxon>
        <taxon>Plakobranchidae</taxon>
        <taxon>Elysia</taxon>
    </lineage>
</organism>
<dbReference type="EMBL" id="JAWDGP010000016">
    <property type="protein sequence ID" value="KAK3804393.1"/>
    <property type="molecule type" value="Genomic_DNA"/>
</dbReference>
<proteinExistence type="predicted"/>
<keyword evidence="2" id="KW-1185">Reference proteome</keyword>
<comment type="caution">
    <text evidence="1">The sequence shown here is derived from an EMBL/GenBank/DDBJ whole genome shotgun (WGS) entry which is preliminary data.</text>
</comment>
<dbReference type="AlphaFoldDB" id="A0AAE1BE15"/>